<dbReference type="NCBIfam" id="TIGR01313">
    <property type="entry name" value="therm_gnt_kin"/>
    <property type="match status" value="1"/>
</dbReference>
<dbReference type="InterPro" id="IPR006001">
    <property type="entry name" value="Therm_gnt_kin"/>
</dbReference>
<evidence type="ECO:0000256" key="3">
    <source>
        <dbReference type="ARBA" id="ARBA00012054"/>
    </source>
</evidence>
<dbReference type="RefSeq" id="WP_192590393.1">
    <property type="nucleotide sequence ID" value="NZ_JADBEE010000001.1"/>
</dbReference>
<dbReference type="PANTHER" id="PTHR43442">
    <property type="entry name" value="GLUCONOKINASE-RELATED"/>
    <property type="match status" value="1"/>
</dbReference>
<keyword evidence="6 9" id="KW-0418">Kinase</keyword>
<keyword evidence="4 9" id="KW-0808">Transferase</keyword>
<dbReference type="GO" id="GO:0046316">
    <property type="term" value="F:gluconokinase activity"/>
    <property type="evidence" value="ECO:0007669"/>
    <property type="project" value="UniProtKB-EC"/>
</dbReference>
<accession>A0ABR9J3E4</accession>
<keyword evidence="11" id="KW-1185">Reference proteome</keyword>
<comment type="similarity">
    <text evidence="2 9">Belongs to the gluconokinase GntK/GntV family.</text>
</comment>
<evidence type="ECO:0000256" key="7">
    <source>
        <dbReference type="ARBA" id="ARBA00022840"/>
    </source>
</evidence>
<evidence type="ECO:0000256" key="6">
    <source>
        <dbReference type="ARBA" id="ARBA00022777"/>
    </source>
</evidence>
<dbReference type="Gene3D" id="3.40.50.300">
    <property type="entry name" value="P-loop containing nucleotide triphosphate hydrolases"/>
    <property type="match status" value="1"/>
</dbReference>
<name>A0ABR9J3E4_9MICC</name>
<keyword evidence="7 9" id="KW-0067">ATP-binding</keyword>
<dbReference type="InterPro" id="IPR027417">
    <property type="entry name" value="P-loop_NTPase"/>
</dbReference>
<gene>
    <name evidence="10" type="ORF">H4W26_000269</name>
</gene>
<dbReference type="Proteomes" id="UP000636579">
    <property type="component" value="Unassembled WGS sequence"/>
</dbReference>
<evidence type="ECO:0000256" key="8">
    <source>
        <dbReference type="ARBA" id="ARBA00048090"/>
    </source>
</evidence>
<evidence type="ECO:0000313" key="11">
    <source>
        <dbReference type="Proteomes" id="UP000636579"/>
    </source>
</evidence>
<evidence type="ECO:0000256" key="4">
    <source>
        <dbReference type="ARBA" id="ARBA00022679"/>
    </source>
</evidence>
<dbReference type="CDD" id="cd02021">
    <property type="entry name" value="GntK"/>
    <property type="match status" value="1"/>
</dbReference>
<comment type="caution">
    <text evidence="10">The sequence shown here is derived from an EMBL/GenBank/DDBJ whole genome shotgun (WGS) entry which is preliminary data.</text>
</comment>
<evidence type="ECO:0000256" key="2">
    <source>
        <dbReference type="ARBA" id="ARBA00008420"/>
    </source>
</evidence>
<reference evidence="10 11" key="1">
    <citation type="submission" date="2020-10" db="EMBL/GenBank/DDBJ databases">
        <title>Sequencing the genomes of 1000 actinobacteria strains.</title>
        <authorList>
            <person name="Klenk H.-P."/>
        </authorList>
    </citation>
    <scope>NUCLEOTIDE SEQUENCE [LARGE SCALE GENOMIC DNA]</scope>
    <source>
        <strain evidence="10 11">DSM 15474</strain>
    </source>
</reference>
<evidence type="ECO:0000256" key="5">
    <source>
        <dbReference type="ARBA" id="ARBA00022741"/>
    </source>
</evidence>
<dbReference type="Pfam" id="PF01202">
    <property type="entry name" value="SKI"/>
    <property type="match status" value="1"/>
</dbReference>
<keyword evidence="5 9" id="KW-0547">Nucleotide-binding</keyword>
<dbReference type="InterPro" id="IPR031322">
    <property type="entry name" value="Shikimate/glucono_kinase"/>
</dbReference>
<dbReference type="EMBL" id="JADBEE010000001">
    <property type="protein sequence ID" value="MBE1513514.1"/>
    <property type="molecule type" value="Genomic_DNA"/>
</dbReference>
<evidence type="ECO:0000313" key="10">
    <source>
        <dbReference type="EMBL" id="MBE1513514.1"/>
    </source>
</evidence>
<evidence type="ECO:0000256" key="9">
    <source>
        <dbReference type="RuleBase" id="RU363066"/>
    </source>
</evidence>
<dbReference type="SUPFAM" id="SSF52540">
    <property type="entry name" value="P-loop containing nucleoside triphosphate hydrolases"/>
    <property type="match status" value="1"/>
</dbReference>
<dbReference type="PANTHER" id="PTHR43442:SF3">
    <property type="entry name" value="GLUCONOKINASE-RELATED"/>
    <property type="match status" value="1"/>
</dbReference>
<proteinExistence type="inferred from homology"/>
<sequence length="201" mass="21993">MTNPPTNPSPSRAAPPCHLVVMGVSGSGKSTLAAALAEELQLPMAEADEFHPEANIAKMAAQTPLTDEDRWPWLRALRDWMSEQAQTGSVITCSALRRSYRDLLDTAEGRVIFLHVDVDVPRLSTRLAHRSGHFMPPELLESQLQTLEPLDPEEDGVRLPNDTTIEDLLSAARGWLSSTRDAAASADAAPFTDHSTDWKNS</sequence>
<comment type="catalytic activity">
    <reaction evidence="8 9">
        <text>D-gluconate + ATP = 6-phospho-D-gluconate + ADP + H(+)</text>
        <dbReference type="Rhea" id="RHEA:19433"/>
        <dbReference type="ChEBI" id="CHEBI:15378"/>
        <dbReference type="ChEBI" id="CHEBI:18391"/>
        <dbReference type="ChEBI" id="CHEBI:30616"/>
        <dbReference type="ChEBI" id="CHEBI:58759"/>
        <dbReference type="ChEBI" id="CHEBI:456216"/>
        <dbReference type="EC" id="2.7.1.12"/>
    </reaction>
</comment>
<protein>
    <recommendedName>
        <fullName evidence="3 9">Gluconokinase</fullName>
        <ecNumber evidence="3 9">2.7.1.12</ecNumber>
    </recommendedName>
</protein>
<evidence type="ECO:0000256" key="1">
    <source>
        <dbReference type="ARBA" id="ARBA00004761"/>
    </source>
</evidence>
<comment type="pathway">
    <text evidence="1">Carbohydrate acid metabolism.</text>
</comment>
<organism evidence="10 11">
    <name type="scientific">Nesterenkonia halotolerans</name>
    <dbReference type="NCBI Taxonomy" id="225325"/>
    <lineage>
        <taxon>Bacteria</taxon>
        <taxon>Bacillati</taxon>
        <taxon>Actinomycetota</taxon>
        <taxon>Actinomycetes</taxon>
        <taxon>Micrococcales</taxon>
        <taxon>Micrococcaceae</taxon>
        <taxon>Nesterenkonia</taxon>
    </lineage>
</organism>
<dbReference type="EC" id="2.7.1.12" evidence="3 9"/>